<feature type="transmembrane region" description="Helical" evidence="6">
    <location>
        <begin position="241"/>
        <end position="258"/>
    </location>
</feature>
<feature type="transmembrane region" description="Helical" evidence="6">
    <location>
        <begin position="407"/>
        <end position="429"/>
    </location>
</feature>
<dbReference type="InterPro" id="IPR004840">
    <property type="entry name" value="Amino_acid_permease_CS"/>
</dbReference>
<evidence type="ECO:0000256" key="6">
    <source>
        <dbReference type="SAM" id="Phobius"/>
    </source>
</evidence>
<accession>A0A9W9M6F3</accession>
<evidence type="ECO:0000313" key="8">
    <source>
        <dbReference type="Proteomes" id="UP001150904"/>
    </source>
</evidence>
<dbReference type="EMBL" id="JAPQKR010000016">
    <property type="protein sequence ID" value="KAJ5191005.1"/>
    <property type="molecule type" value="Genomic_DNA"/>
</dbReference>
<dbReference type="Gene3D" id="1.20.1740.10">
    <property type="entry name" value="Amino acid/polyamine transporter I"/>
    <property type="match status" value="1"/>
</dbReference>
<dbReference type="RefSeq" id="XP_058303945.1">
    <property type="nucleotide sequence ID" value="XM_058457046.1"/>
</dbReference>
<evidence type="ECO:0000313" key="7">
    <source>
        <dbReference type="EMBL" id="KAJ5191005.1"/>
    </source>
</evidence>
<evidence type="ECO:0000256" key="2">
    <source>
        <dbReference type="ARBA" id="ARBA00022448"/>
    </source>
</evidence>
<dbReference type="Pfam" id="PF13520">
    <property type="entry name" value="AA_permease_2"/>
    <property type="match status" value="1"/>
</dbReference>
<keyword evidence="3 6" id="KW-0812">Transmembrane</keyword>
<feature type="transmembrane region" description="Helical" evidence="6">
    <location>
        <begin position="313"/>
        <end position="339"/>
    </location>
</feature>
<evidence type="ECO:0000256" key="1">
    <source>
        <dbReference type="ARBA" id="ARBA00004141"/>
    </source>
</evidence>
<feature type="transmembrane region" description="Helical" evidence="6">
    <location>
        <begin position="383"/>
        <end position="401"/>
    </location>
</feature>
<dbReference type="InterPro" id="IPR002293">
    <property type="entry name" value="AA/rel_permease1"/>
</dbReference>
<evidence type="ECO:0000256" key="3">
    <source>
        <dbReference type="ARBA" id="ARBA00022692"/>
    </source>
</evidence>
<dbReference type="PROSITE" id="PS00218">
    <property type="entry name" value="AMINO_ACID_PERMEASE_1"/>
    <property type="match status" value="1"/>
</dbReference>
<feature type="transmembrane region" description="Helical" evidence="6">
    <location>
        <begin position="65"/>
        <end position="87"/>
    </location>
</feature>
<feature type="transmembrane region" description="Helical" evidence="6">
    <location>
        <begin position="479"/>
        <end position="497"/>
    </location>
</feature>
<keyword evidence="8" id="KW-1185">Reference proteome</keyword>
<keyword evidence="2" id="KW-0813">Transport</keyword>
<reference evidence="7" key="1">
    <citation type="submission" date="2022-12" db="EMBL/GenBank/DDBJ databases">
        <authorList>
            <person name="Petersen C."/>
        </authorList>
    </citation>
    <scope>NUCLEOTIDE SEQUENCE</scope>
    <source>
        <strain evidence="7">IBT 15544</strain>
    </source>
</reference>
<feature type="transmembrane region" description="Helical" evidence="6">
    <location>
        <begin position="115"/>
        <end position="138"/>
    </location>
</feature>
<comment type="caution">
    <text evidence="7">The sequence shown here is derived from an EMBL/GenBank/DDBJ whole genome shotgun (WGS) entry which is preliminary data.</text>
</comment>
<keyword evidence="5 6" id="KW-0472">Membrane</keyword>
<feature type="transmembrane region" description="Helical" evidence="6">
    <location>
        <begin position="449"/>
        <end position="467"/>
    </location>
</feature>
<dbReference type="PIRSF" id="PIRSF006060">
    <property type="entry name" value="AA_transporter"/>
    <property type="match status" value="1"/>
</dbReference>
<dbReference type="GO" id="GO:0022857">
    <property type="term" value="F:transmembrane transporter activity"/>
    <property type="evidence" value="ECO:0007669"/>
    <property type="project" value="InterPro"/>
</dbReference>
<dbReference type="PANTHER" id="PTHR45649">
    <property type="entry name" value="AMINO-ACID PERMEASE BAT1"/>
    <property type="match status" value="1"/>
</dbReference>
<dbReference type="GO" id="GO:0006865">
    <property type="term" value="P:amino acid transport"/>
    <property type="evidence" value="ECO:0007669"/>
    <property type="project" value="InterPro"/>
</dbReference>
<dbReference type="GO" id="GO:0016020">
    <property type="term" value="C:membrane"/>
    <property type="evidence" value="ECO:0007669"/>
    <property type="project" value="UniProtKB-SubCell"/>
</dbReference>
<evidence type="ECO:0000256" key="4">
    <source>
        <dbReference type="ARBA" id="ARBA00022989"/>
    </source>
</evidence>
<gene>
    <name evidence="7" type="ORF">N7498_009990</name>
</gene>
<dbReference type="Proteomes" id="UP001150904">
    <property type="component" value="Unassembled WGS sequence"/>
</dbReference>
<organism evidence="7 8">
    <name type="scientific">Penicillium cinerascens</name>
    <dbReference type="NCBI Taxonomy" id="70096"/>
    <lineage>
        <taxon>Eukaryota</taxon>
        <taxon>Fungi</taxon>
        <taxon>Dikarya</taxon>
        <taxon>Ascomycota</taxon>
        <taxon>Pezizomycotina</taxon>
        <taxon>Eurotiomycetes</taxon>
        <taxon>Eurotiomycetidae</taxon>
        <taxon>Eurotiales</taxon>
        <taxon>Aspergillaceae</taxon>
        <taxon>Penicillium</taxon>
    </lineage>
</organism>
<feature type="transmembrane region" description="Helical" evidence="6">
    <location>
        <begin position="34"/>
        <end position="53"/>
    </location>
</feature>
<dbReference type="GeneID" id="83184347"/>
<proteinExistence type="predicted"/>
<dbReference type="OrthoDB" id="3257095at2759"/>
<keyword evidence="4 6" id="KW-1133">Transmembrane helix</keyword>
<comment type="subcellular location">
    <subcellularLocation>
        <location evidence="1">Membrane</location>
        <topology evidence="1">Multi-pass membrane protein</topology>
    </subcellularLocation>
</comment>
<dbReference type="PANTHER" id="PTHR45649:SF22">
    <property type="entry name" value="TRANSPORTER, PUTATIVE (EUROFUNG)-RELATED"/>
    <property type="match status" value="1"/>
</dbReference>
<feature type="transmembrane region" description="Helical" evidence="6">
    <location>
        <begin position="279"/>
        <end position="301"/>
    </location>
</feature>
<dbReference type="AlphaFoldDB" id="A0A9W9M6F3"/>
<protein>
    <submittedName>
        <fullName evidence="7">Amino acid permease family protein</fullName>
    </submittedName>
</protein>
<feature type="transmembrane region" description="Helical" evidence="6">
    <location>
        <begin position="158"/>
        <end position="182"/>
    </location>
</feature>
<reference evidence="7" key="2">
    <citation type="journal article" date="2023" name="IMA Fungus">
        <title>Comparative genomic study of the Penicillium genus elucidates a diverse pangenome and 15 lateral gene transfer events.</title>
        <authorList>
            <person name="Petersen C."/>
            <person name="Sorensen T."/>
            <person name="Nielsen M.R."/>
            <person name="Sondergaard T.E."/>
            <person name="Sorensen J.L."/>
            <person name="Fitzpatrick D.A."/>
            <person name="Frisvad J.C."/>
            <person name="Nielsen K.L."/>
        </authorList>
    </citation>
    <scope>NUCLEOTIDE SEQUENCE</scope>
    <source>
        <strain evidence="7">IBT 15544</strain>
    </source>
</reference>
<sequence>MNFESHELGVTKSVDQDALDLIALGHDQAFSRKFSLWSLLALAFCVLGSWGAISSDLATGFSNGGPVIILWGLVLVALCNLCVVLSLGELCSSMPTALGQAYYVLRLCDSSTGRFLSYMCAWINVFGWWTATATLVAFNTDFLLGMKLMFDPEWDGISHGWLSFVVYLGLSLMVTVVNVVGCRKDPVLPCLNNVMGIGFVALFVVFSLAFLISVATNPHLSFRTPTFAFGTWTNQTGWNDGVTWFIGLLQSAYGLTAFDSVIHMAEEIPDPRRNVPKAMYLAILSGAGTSFVFMVICLFCLQDETTIANDPSGLPFIGLAQQIVGLQGAAALVALFTIISIGQNISVATTASRMTWGFARDGGFPWSKYFSHVDPFWKAPVRATWAQGIITALIGVLYLFSTTVLQAIVSVSSIALMISYGMPIATLLIVGRDKLYPGPFKLGKWGKTLNYVSVITCTVVSVFFFFPGTPHPSGSDMNYAIAVFGAMLVVSLTFWLMKGRHTYFKLE</sequence>
<name>A0A9W9M6F3_9EURO</name>
<feature type="transmembrane region" description="Helical" evidence="6">
    <location>
        <begin position="194"/>
        <end position="215"/>
    </location>
</feature>
<evidence type="ECO:0000256" key="5">
    <source>
        <dbReference type="ARBA" id="ARBA00023136"/>
    </source>
</evidence>